<dbReference type="CTD" id="34925"/>
<dbReference type="EMBL" id="ML158580">
    <property type="protein sequence ID" value="THK32920.1"/>
    <property type="molecule type" value="Genomic_DNA"/>
</dbReference>
<evidence type="ECO:0000256" key="1">
    <source>
        <dbReference type="SAM" id="MobiDB-lite"/>
    </source>
</evidence>
<accession>A0A4E0S0W9</accession>
<dbReference type="GeneID" id="107048920"/>
<keyword evidence="2" id="KW-0472">Membrane</keyword>
<evidence type="ECO:0000313" key="3">
    <source>
        <dbReference type="EMBL" id="THK32920.1"/>
    </source>
</evidence>
<keyword evidence="4" id="KW-1185">Reference proteome</keyword>
<gene>
    <name evidence="3" type="primary">ND-B17</name>
    <name evidence="3" type="ORF">DALL_DALL000092</name>
</gene>
<protein>
    <submittedName>
        <fullName evidence="3">B17 subunit, NADH-dehydrogenase</fullName>
    </submittedName>
</protein>
<dbReference type="GO" id="GO:0005739">
    <property type="term" value="C:mitochondrion"/>
    <property type="evidence" value="ECO:0007669"/>
    <property type="project" value="GOC"/>
</dbReference>
<keyword evidence="2" id="KW-0812">Transmembrane</keyword>
<proteinExistence type="predicted"/>
<dbReference type="AlphaFoldDB" id="A0A4E0S0W9"/>
<feature type="region of interest" description="Disordered" evidence="1">
    <location>
        <begin position="1"/>
        <end position="23"/>
    </location>
</feature>
<name>A0A4E0S0W9_9HYME</name>
<dbReference type="OrthoDB" id="5824032at2759"/>
<dbReference type="InterPro" id="IPR019174">
    <property type="entry name" value="NADH_DH_b-subcmplx_su6"/>
</dbReference>
<reference evidence="3" key="1">
    <citation type="submission" date="2019-02" db="EMBL/GenBank/DDBJ databases">
        <title>Genome of the parasitoid wasp Diachasma alloeum, an emerging model for ecological speciation and transitions to asexual reproduction.</title>
        <authorList>
            <person name="Robertson H.M."/>
            <person name="Walden K.K."/>
            <person name="Tvedte E.S."/>
            <person name="Hood G.R."/>
            <person name="Feder J.L."/>
            <person name="Forbes A.A."/>
            <person name="Logsdon J.M."/>
            <person name="Mcelroy K.E."/>
        </authorList>
    </citation>
    <scope>NUCLEOTIDE SEQUENCE [LARGE SCALE GENOMIC DNA]</scope>
    <source>
        <strain evidence="3">Michigan</strain>
    </source>
</reference>
<dbReference type="KEGG" id="dam:107048920"/>
<dbReference type="Proteomes" id="UP000297026">
    <property type="component" value="Unassembled WGS sequence"/>
</dbReference>
<evidence type="ECO:0000256" key="2">
    <source>
        <dbReference type="SAM" id="Phobius"/>
    </source>
</evidence>
<evidence type="ECO:0000313" key="4">
    <source>
        <dbReference type="Proteomes" id="UP000297026"/>
    </source>
</evidence>
<dbReference type="Pfam" id="PF09782">
    <property type="entry name" value="NDUF_B6"/>
    <property type="match status" value="1"/>
</dbReference>
<dbReference type="GO" id="GO:0006120">
    <property type="term" value="P:mitochondrial electron transport, NADH to ubiquinone"/>
    <property type="evidence" value="ECO:0007669"/>
    <property type="project" value="InterPro"/>
</dbReference>
<feature type="transmembrane region" description="Helical" evidence="2">
    <location>
        <begin position="99"/>
        <end position="122"/>
    </location>
</feature>
<organism evidence="3 4">
    <name type="scientific">Diachasma alloeum</name>
    <dbReference type="NCBI Taxonomy" id="454923"/>
    <lineage>
        <taxon>Eukaryota</taxon>
        <taxon>Metazoa</taxon>
        <taxon>Ecdysozoa</taxon>
        <taxon>Arthropoda</taxon>
        <taxon>Hexapoda</taxon>
        <taxon>Insecta</taxon>
        <taxon>Pterygota</taxon>
        <taxon>Neoptera</taxon>
        <taxon>Endopterygota</taxon>
        <taxon>Hymenoptera</taxon>
        <taxon>Apocrita</taxon>
        <taxon>Ichneumonoidea</taxon>
        <taxon>Braconidae</taxon>
        <taxon>Opiinae</taxon>
        <taxon>Diachasma</taxon>
    </lineage>
</organism>
<keyword evidence="2" id="KW-1133">Transmembrane helix</keyword>
<dbReference type="PANTHER" id="PTHR21106:SF2">
    <property type="entry name" value="NADH DEHYDROGENASE [UBIQUINONE] 1 BETA SUBCOMPLEX SUBUNIT 6"/>
    <property type="match status" value="1"/>
</dbReference>
<dbReference type="PANTHER" id="PTHR21106">
    <property type="entry name" value="NADH DEHYDROGENASE [UBIQUINONE] 1 BETA SUBCOMPLEX SUBUNIT 6"/>
    <property type="match status" value="1"/>
</dbReference>
<sequence>MSTPLGDGTAANQSDTGGVKGFTITGRMTSERERVLGMSPEERAWRAQWLKDQVLAPDEPKENPEYYRQRYNILRRFYRAPLKAFEDALRPKLGAEFAYVIRHLISSAAFSMIGVWSIMYYFKYNQSDWTKKSGWKVGMSRKKLFPNDPEWPNFETKQDHEYASYGFTKSNI</sequence>